<protein>
    <submittedName>
        <fullName evidence="3">CPBP family intramembrane glutamic endopeptidase</fullName>
        <ecNumber evidence="3">3.4.-.-</ecNumber>
    </submittedName>
</protein>
<sequence>MARQQRTATAIRPRPAVGSLRSWLRFLAGFAVLCAVLLGTSALDATGRWGVLILAAVLLTAVVMERIRHPSPLPDLLRRLGLGRPGGRALAVAAAVSALVVLVFPVTAAVSGTEILLRPDWPWLLLGVFAFHGLAEELVWRGYAFRRLREGRSFRAATVATMPLIAAAHVPIVVTLGPAVGIGAMAVAAVTSVPLAYLYETGRRTVWAPALVHTAIDTFKLVVIPAAALPTFSVLIIVVSLTLPLLALAVPPGASPRR</sequence>
<reference evidence="4" key="1">
    <citation type="submission" date="2023-07" db="EMBL/GenBank/DDBJ databases">
        <title>30 novel species of actinomycetes from the DSMZ collection.</title>
        <authorList>
            <person name="Nouioui I."/>
        </authorList>
    </citation>
    <scope>NUCLEOTIDE SEQUENCE [LARGE SCALE GENOMIC DNA]</scope>
    <source>
        <strain evidence="4">DSM 45834</strain>
    </source>
</reference>
<keyword evidence="1" id="KW-1133">Transmembrane helix</keyword>
<dbReference type="EMBL" id="JAVREJ010000003">
    <property type="protein sequence ID" value="MDT0349036.1"/>
    <property type="molecule type" value="Genomic_DNA"/>
</dbReference>
<dbReference type="Proteomes" id="UP001183202">
    <property type="component" value="Unassembled WGS sequence"/>
</dbReference>
<proteinExistence type="predicted"/>
<evidence type="ECO:0000313" key="3">
    <source>
        <dbReference type="EMBL" id="MDT0349036.1"/>
    </source>
</evidence>
<feature type="transmembrane region" description="Helical" evidence="1">
    <location>
        <begin position="123"/>
        <end position="144"/>
    </location>
</feature>
<accession>A0ABU2N5P6</accession>
<name>A0ABU2N5P6_9PSEU</name>
<feature type="transmembrane region" description="Helical" evidence="1">
    <location>
        <begin position="180"/>
        <end position="199"/>
    </location>
</feature>
<keyword evidence="4" id="KW-1185">Reference proteome</keyword>
<dbReference type="EC" id="3.4.-.-" evidence="3"/>
<feature type="transmembrane region" description="Helical" evidence="1">
    <location>
        <begin position="89"/>
        <end position="111"/>
    </location>
</feature>
<comment type="caution">
    <text evidence="3">The sequence shown here is derived from an EMBL/GenBank/DDBJ whole genome shotgun (WGS) entry which is preliminary data.</text>
</comment>
<dbReference type="Pfam" id="PF02517">
    <property type="entry name" value="Rce1-like"/>
    <property type="match status" value="1"/>
</dbReference>
<evidence type="ECO:0000256" key="1">
    <source>
        <dbReference type="SAM" id="Phobius"/>
    </source>
</evidence>
<keyword evidence="3" id="KW-0378">Hydrolase</keyword>
<feature type="transmembrane region" description="Helical" evidence="1">
    <location>
        <begin position="22"/>
        <end position="43"/>
    </location>
</feature>
<feature type="domain" description="CAAX prenyl protease 2/Lysostaphin resistance protein A-like" evidence="2">
    <location>
        <begin position="121"/>
        <end position="218"/>
    </location>
</feature>
<evidence type="ECO:0000313" key="4">
    <source>
        <dbReference type="Proteomes" id="UP001183202"/>
    </source>
</evidence>
<feature type="transmembrane region" description="Helical" evidence="1">
    <location>
        <begin position="49"/>
        <end position="68"/>
    </location>
</feature>
<evidence type="ECO:0000259" key="2">
    <source>
        <dbReference type="Pfam" id="PF02517"/>
    </source>
</evidence>
<feature type="transmembrane region" description="Helical" evidence="1">
    <location>
        <begin position="232"/>
        <end position="250"/>
    </location>
</feature>
<dbReference type="InterPro" id="IPR003675">
    <property type="entry name" value="Rce1/LyrA-like_dom"/>
</dbReference>
<dbReference type="GO" id="GO:0016787">
    <property type="term" value="F:hydrolase activity"/>
    <property type="evidence" value="ECO:0007669"/>
    <property type="project" value="UniProtKB-KW"/>
</dbReference>
<gene>
    <name evidence="3" type="ORF">RM445_05795</name>
</gene>
<organism evidence="3 4">
    <name type="scientific">Pseudonocardia charpentierae</name>
    <dbReference type="NCBI Taxonomy" id="3075545"/>
    <lineage>
        <taxon>Bacteria</taxon>
        <taxon>Bacillati</taxon>
        <taxon>Actinomycetota</taxon>
        <taxon>Actinomycetes</taxon>
        <taxon>Pseudonocardiales</taxon>
        <taxon>Pseudonocardiaceae</taxon>
        <taxon>Pseudonocardia</taxon>
    </lineage>
</organism>
<feature type="transmembrane region" description="Helical" evidence="1">
    <location>
        <begin position="156"/>
        <end position="174"/>
    </location>
</feature>
<keyword evidence="1" id="KW-0812">Transmembrane</keyword>
<keyword evidence="1" id="KW-0472">Membrane</keyword>
<dbReference type="RefSeq" id="WP_311555007.1">
    <property type="nucleotide sequence ID" value="NZ_JAVREJ010000003.1"/>
</dbReference>